<evidence type="ECO:0000256" key="1">
    <source>
        <dbReference type="ARBA" id="ARBA00004123"/>
    </source>
</evidence>
<dbReference type="GO" id="GO:0003677">
    <property type="term" value="F:DNA binding"/>
    <property type="evidence" value="ECO:0007669"/>
    <property type="project" value="UniProtKB-KW"/>
</dbReference>
<dbReference type="AlphaFoldDB" id="A0AA86TRC6"/>
<keyword evidence="2" id="KW-0805">Transcription regulation</keyword>
<organism evidence="8 9">
    <name type="scientific">Sphenostylis stenocarpa</name>
    <dbReference type="NCBI Taxonomy" id="92480"/>
    <lineage>
        <taxon>Eukaryota</taxon>
        <taxon>Viridiplantae</taxon>
        <taxon>Streptophyta</taxon>
        <taxon>Embryophyta</taxon>
        <taxon>Tracheophyta</taxon>
        <taxon>Spermatophyta</taxon>
        <taxon>Magnoliopsida</taxon>
        <taxon>eudicotyledons</taxon>
        <taxon>Gunneridae</taxon>
        <taxon>Pentapetalae</taxon>
        <taxon>rosids</taxon>
        <taxon>fabids</taxon>
        <taxon>Fabales</taxon>
        <taxon>Fabaceae</taxon>
        <taxon>Papilionoideae</taxon>
        <taxon>50 kb inversion clade</taxon>
        <taxon>NPAAA clade</taxon>
        <taxon>indigoferoid/millettioid clade</taxon>
        <taxon>Phaseoleae</taxon>
        <taxon>Sphenostylis</taxon>
    </lineage>
</organism>
<evidence type="ECO:0000313" key="9">
    <source>
        <dbReference type="Proteomes" id="UP001189624"/>
    </source>
</evidence>
<dbReference type="Gramene" id="rna-AYBTSS11_LOCUS28044">
    <property type="protein sequence ID" value="CAJ1975917.1"/>
    <property type="gene ID" value="gene-AYBTSS11_LOCUS28044"/>
</dbReference>
<dbReference type="CDD" id="cd00018">
    <property type="entry name" value="AP2"/>
    <property type="match status" value="1"/>
</dbReference>
<dbReference type="Proteomes" id="UP001189624">
    <property type="component" value="Chromosome 9"/>
</dbReference>
<keyword evidence="5" id="KW-0539">Nucleus</keyword>
<dbReference type="SMART" id="SM00380">
    <property type="entry name" value="AP2"/>
    <property type="match status" value="1"/>
</dbReference>
<dbReference type="PANTHER" id="PTHR31190">
    <property type="entry name" value="DNA-BINDING DOMAIN"/>
    <property type="match status" value="1"/>
</dbReference>
<name>A0AA86TRC6_9FABA</name>
<keyword evidence="3" id="KW-0238">DNA-binding</keyword>
<dbReference type="PANTHER" id="PTHR31190:SF395">
    <property type="entry name" value="ETHYLENE RESPONSE FACTOR"/>
    <property type="match status" value="1"/>
</dbReference>
<dbReference type="InterPro" id="IPR044808">
    <property type="entry name" value="ERF_plant"/>
</dbReference>
<dbReference type="Gene3D" id="3.30.730.10">
    <property type="entry name" value="AP2/ERF domain"/>
    <property type="match status" value="1"/>
</dbReference>
<comment type="similarity">
    <text evidence="6">Belongs to the AP2/ERF transcription factor family. ERF subfamily.</text>
</comment>
<dbReference type="Pfam" id="PF00847">
    <property type="entry name" value="AP2"/>
    <property type="match status" value="1"/>
</dbReference>
<comment type="subcellular location">
    <subcellularLocation>
        <location evidence="1">Nucleus</location>
    </subcellularLocation>
</comment>
<evidence type="ECO:0000256" key="6">
    <source>
        <dbReference type="ARBA" id="ARBA00024343"/>
    </source>
</evidence>
<evidence type="ECO:0000256" key="2">
    <source>
        <dbReference type="ARBA" id="ARBA00023015"/>
    </source>
</evidence>
<evidence type="ECO:0000259" key="7">
    <source>
        <dbReference type="PROSITE" id="PS51032"/>
    </source>
</evidence>
<feature type="domain" description="AP2/ERF" evidence="7">
    <location>
        <begin position="11"/>
        <end position="69"/>
    </location>
</feature>
<dbReference type="SUPFAM" id="SSF54171">
    <property type="entry name" value="DNA-binding domain"/>
    <property type="match status" value="1"/>
</dbReference>
<keyword evidence="4" id="KW-0804">Transcription</keyword>
<dbReference type="PROSITE" id="PS51032">
    <property type="entry name" value="AP2_ERF"/>
    <property type="match status" value="1"/>
</dbReference>
<dbReference type="FunFam" id="3.30.730.10:FF:000001">
    <property type="entry name" value="Ethylene-responsive transcription factor 2"/>
    <property type="match status" value="1"/>
</dbReference>
<proteinExistence type="inferred from homology"/>
<sequence length="123" mass="13965">MEKARGEEEVKYRGVRKRPWGKFGAEIRDPTKPTGRQWLGTFDTAEEAARAYDRAAIGLRGALAILNFPDEYCSHLPFVLSNSSAMVNNGSSLDRKEVIEFEYLDDKVLEDLLAIEEKRRNGD</sequence>
<dbReference type="GO" id="GO:0003700">
    <property type="term" value="F:DNA-binding transcription factor activity"/>
    <property type="evidence" value="ECO:0007669"/>
    <property type="project" value="InterPro"/>
</dbReference>
<evidence type="ECO:0000313" key="8">
    <source>
        <dbReference type="EMBL" id="CAJ1975917.1"/>
    </source>
</evidence>
<evidence type="ECO:0000256" key="5">
    <source>
        <dbReference type="ARBA" id="ARBA00023242"/>
    </source>
</evidence>
<keyword evidence="9" id="KW-1185">Reference proteome</keyword>
<evidence type="ECO:0000256" key="4">
    <source>
        <dbReference type="ARBA" id="ARBA00023163"/>
    </source>
</evidence>
<reference evidence="8" key="1">
    <citation type="submission" date="2023-10" db="EMBL/GenBank/DDBJ databases">
        <authorList>
            <person name="Domelevo Entfellner J.-B."/>
        </authorList>
    </citation>
    <scope>NUCLEOTIDE SEQUENCE</scope>
</reference>
<dbReference type="GO" id="GO:0005634">
    <property type="term" value="C:nucleus"/>
    <property type="evidence" value="ECO:0007669"/>
    <property type="project" value="UniProtKB-SubCell"/>
</dbReference>
<dbReference type="InterPro" id="IPR036955">
    <property type="entry name" value="AP2/ERF_dom_sf"/>
</dbReference>
<dbReference type="PRINTS" id="PR00367">
    <property type="entry name" value="ETHRSPELEMNT"/>
</dbReference>
<dbReference type="InterPro" id="IPR001471">
    <property type="entry name" value="AP2/ERF_dom"/>
</dbReference>
<protein>
    <recommendedName>
        <fullName evidence="7">AP2/ERF domain-containing protein</fullName>
    </recommendedName>
</protein>
<evidence type="ECO:0000256" key="3">
    <source>
        <dbReference type="ARBA" id="ARBA00023125"/>
    </source>
</evidence>
<accession>A0AA86TRC6</accession>
<gene>
    <name evidence="8" type="ORF">AYBTSS11_LOCUS28044</name>
</gene>
<dbReference type="InterPro" id="IPR016177">
    <property type="entry name" value="DNA-bd_dom_sf"/>
</dbReference>
<dbReference type="EMBL" id="OY731406">
    <property type="protein sequence ID" value="CAJ1975917.1"/>
    <property type="molecule type" value="Genomic_DNA"/>
</dbReference>
<dbReference type="GO" id="GO:0009873">
    <property type="term" value="P:ethylene-activated signaling pathway"/>
    <property type="evidence" value="ECO:0007669"/>
    <property type="project" value="InterPro"/>
</dbReference>